<dbReference type="AlphaFoldDB" id="A0A8I0DUQ1"/>
<name>A0A8I0DUQ1_9FIRM</name>
<sequence>MKRKFIWAMFWIGLILGTLLVNTQLNVQEILDQTGIQTGKQELIALICKRIVELVAVVALLKLVPDKASDGALMGISGLITGMMVSLYAMNGTMLCAFAFYMIVLIIVGLYAIVVKIICGTTGEGMSQIAAMVVRLHNSFWGTAIIVTILLLNIILEVKILKFF</sequence>
<dbReference type="EMBL" id="JACOOX010000003">
    <property type="protein sequence ID" value="MBC5662532.1"/>
    <property type="molecule type" value="Genomic_DNA"/>
</dbReference>
<keyword evidence="3" id="KW-1185">Reference proteome</keyword>
<keyword evidence="1" id="KW-0812">Transmembrane</keyword>
<keyword evidence="1" id="KW-0472">Membrane</keyword>
<gene>
    <name evidence="2" type="ORF">H8S09_06420</name>
</gene>
<dbReference type="RefSeq" id="WP_147340246.1">
    <property type="nucleotide sequence ID" value="NZ_JACOOX010000003.1"/>
</dbReference>
<feature type="transmembrane region" description="Helical" evidence="1">
    <location>
        <begin position="71"/>
        <end position="91"/>
    </location>
</feature>
<dbReference type="Proteomes" id="UP000615234">
    <property type="component" value="Unassembled WGS sequence"/>
</dbReference>
<proteinExistence type="predicted"/>
<evidence type="ECO:0000256" key="1">
    <source>
        <dbReference type="SAM" id="Phobius"/>
    </source>
</evidence>
<reference evidence="2 3" key="1">
    <citation type="submission" date="2020-08" db="EMBL/GenBank/DDBJ databases">
        <title>Genome public.</title>
        <authorList>
            <person name="Liu C."/>
            <person name="Sun Q."/>
        </authorList>
    </citation>
    <scope>NUCLEOTIDE SEQUENCE [LARGE SCALE GENOMIC DNA]</scope>
    <source>
        <strain evidence="2 3">NSJ-10</strain>
    </source>
</reference>
<protein>
    <submittedName>
        <fullName evidence="2">Uncharacterized protein</fullName>
    </submittedName>
</protein>
<feature type="transmembrane region" description="Helical" evidence="1">
    <location>
        <begin position="140"/>
        <end position="161"/>
    </location>
</feature>
<evidence type="ECO:0000313" key="3">
    <source>
        <dbReference type="Proteomes" id="UP000615234"/>
    </source>
</evidence>
<keyword evidence="1" id="KW-1133">Transmembrane helix</keyword>
<feature type="transmembrane region" description="Helical" evidence="1">
    <location>
        <begin position="97"/>
        <end position="119"/>
    </location>
</feature>
<accession>A0A8I0DUQ1</accession>
<comment type="caution">
    <text evidence="2">The sequence shown here is derived from an EMBL/GenBank/DDBJ whole genome shotgun (WGS) entry which is preliminary data.</text>
</comment>
<evidence type="ECO:0000313" key="2">
    <source>
        <dbReference type="EMBL" id="MBC5662532.1"/>
    </source>
</evidence>
<organism evidence="2 3">
    <name type="scientific">Coprococcus hominis</name>
    <name type="common">ex Liu et al. 2022</name>
    <dbReference type="NCBI Taxonomy" id="2763039"/>
    <lineage>
        <taxon>Bacteria</taxon>
        <taxon>Bacillati</taxon>
        <taxon>Bacillota</taxon>
        <taxon>Clostridia</taxon>
        <taxon>Lachnospirales</taxon>
        <taxon>Lachnospiraceae</taxon>
        <taxon>Coprococcus</taxon>
    </lineage>
</organism>